<organism evidence="1 2">
    <name type="scientific">Alkalilimnicola ehrlichii</name>
    <dbReference type="NCBI Taxonomy" id="351052"/>
    <lineage>
        <taxon>Bacteria</taxon>
        <taxon>Pseudomonadati</taxon>
        <taxon>Pseudomonadota</taxon>
        <taxon>Gammaproteobacteria</taxon>
        <taxon>Chromatiales</taxon>
        <taxon>Ectothiorhodospiraceae</taxon>
        <taxon>Alkalilimnicola</taxon>
    </lineage>
</organism>
<reference evidence="2" key="1">
    <citation type="submission" date="2017-05" db="EMBL/GenBank/DDBJ databases">
        <authorList>
            <person name="Sharma S."/>
            <person name="Sidhu C."/>
            <person name="Pinnaka A.K."/>
        </authorList>
    </citation>
    <scope>NUCLEOTIDE SEQUENCE [LARGE SCALE GENOMIC DNA]</scope>
    <source>
        <strain evidence="2">AK93</strain>
    </source>
</reference>
<accession>A0A3E0WH98</accession>
<keyword evidence="2" id="KW-1185">Reference proteome</keyword>
<name>A0A3E0WH98_9GAMM</name>
<dbReference type="AlphaFoldDB" id="A0A3E0WH98"/>
<evidence type="ECO:0000313" key="1">
    <source>
        <dbReference type="EMBL" id="RFA32350.1"/>
    </source>
</evidence>
<proteinExistence type="predicted"/>
<comment type="caution">
    <text evidence="1">The sequence shown here is derived from an EMBL/GenBank/DDBJ whole genome shotgun (WGS) entry which is preliminary data.</text>
</comment>
<dbReference type="Proteomes" id="UP000256763">
    <property type="component" value="Unassembled WGS sequence"/>
</dbReference>
<protein>
    <submittedName>
        <fullName evidence="1">Uncharacterized protein</fullName>
    </submittedName>
</protein>
<evidence type="ECO:0000313" key="2">
    <source>
        <dbReference type="Proteomes" id="UP000256763"/>
    </source>
</evidence>
<sequence length="65" mass="7463">MRLSFLDKKKPNSERWQRLISSPLAAEVHEARAALCVIGKAEYEQRGLEQQQQPPHIIVLELHCA</sequence>
<dbReference type="EMBL" id="NFZW01000030">
    <property type="protein sequence ID" value="RFA32350.1"/>
    <property type="molecule type" value="Genomic_DNA"/>
</dbReference>
<gene>
    <name evidence="1" type="ORF">CAL65_19895</name>
</gene>